<dbReference type="PANTHER" id="PTHR30055:SF234">
    <property type="entry name" value="HTH-TYPE TRANSCRIPTIONAL REGULATOR BETI"/>
    <property type="match status" value="1"/>
</dbReference>
<organism evidence="6 7">
    <name type="scientific">Streptomyces chartreusis</name>
    <dbReference type="NCBI Taxonomy" id="1969"/>
    <lineage>
        <taxon>Bacteria</taxon>
        <taxon>Bacillati</taxon>
        <taxon>Actinomycetota</taxon>
        <taxon>Actinomycetes</taxon>
        <taxon>Kitasatosporales</taxon>
        <taxon>Streptomycetaceae</taxon>
        <taxon>Streptomyces</taxon>
    </lineage>
</organism>
<keyword evidence="2 4" id="KW-0238">DNA-binding</keyword>
<evidence type="ECO:0000256" key="4">
    <source>
        <dbReference type="PROSITE-ProRule" id="PRU00335"/>
    </source>
</evidence>
<dbReference type="AlphaFoldDB" id="A0A7I0NSS3"/>
<keyword evidence="3" id="KW-0804">Transcription</keyword>
<dbReference type="GO" id="GO:0000976">
    <property type="term" value="F:transcription cis-regulatory region binding"/>
    <property type="evidence" value="ECO:0007669"/>
    <property type="project" value="TreeGrafter"/>
</dbReference>
<evidence type="ECO:0000313" key="7">
    <source>
        <dbReference type="Proteomes" id="UP000509418"/>
    </source>
</evidence>
<keyword evidence="7" id="KW-1185">Reference proteome</keyword>
<reference evidence="6 7" key="1">
    <citation type="submission" date="2020-06" db="EMBL/GenBank/DDBJ databases">
        <title>Genome mining for natural products.</title>
        <authorList>
            <person name="Zhang B."/>
            <person name="Shi J."/>
            <person name="Ge H."/>
        </authorList>
    </citation>
    <scope>NUCLEOTIDE SEQUENCE [LARGE SCALE GENOMIC DNA]</scope>
    <source>
        <strain evidence="6 7">NA02069</strain>
    </source>
</reference>
<keyword evidence="1" id="KW-0805">Transcription regulation</keyword>
<evidence type="ECO:0000256" key="1">
    <source>
        <dbReference type="ARBA" id="ARBA00023015"/>
    </source>
</evidence>
<evidence type="ECO:0000313" key="6">
    <source>
        <dbReference type="EMBL" id="QKZ16116.1"/>
    </source>
</evidence>
<dbReference type="InterPro" id="IPR050109">
    <property type="entry name" value="HTH-type_TetR-like_transc_reg"/>
</dbReference>
<dbReference type="Gene3D" id="1.10.357.10">
    <property type="entry name" value="Tetracycline Repressor, domain 2"/>
    <property type="match status" value="1"/>
</dbReference>
<dbReference type="GO" id="GO:0003700">
    <property type="term" value="F:DNA-binding transcription factor activity"/>
    <property type="evidence" value="ECO:0007669"/>
    <property type="project" value="TreeGrafter"/>
</dbReference>
<proteinExistence type="predicted"/>
<feature type="DNA-binding region" description="H-T-H motif" evidence="4">
    <location>
        <begin position="32"/>
        <end position="51"/>
    </location>
</feature>
<accession>A0A7I0NSS3</accession>
<feature type="domain" description="HTH tetR-type" evidence="5">
    <location>
        <begin position="9"/>
        <end position="69"/>
    </location>
</feature>
<name>A0A7I0NSS3_STRCX</name>
<dbReference type="FunFam" id="1.10.10.60:FF:000141">
    <property type="entry name" value="TetR family transcriptional regulator"/>
    <property type="match status" value="1"/>
</dbReference>
<dbReference type="SUPFAM" id="SSF46689">
    <property type="entry name" value="Homeodomain-like"/>
    <property type="match status" value="1"/>
</dbReference>
<evidence type="ECO:0000259" key="5">
    <source>
        <dbReference type="PROSITE" id="PS50977"/>
    </source>
</evidence>
<evidence type="ECO:0000256" key="3">
    <source>
        <dbReference type="ARBA" id="ARBA00023163"/>
    </source>
</evidence>
<dbReference type="Proteomes" id="UP000509418">
    <property type="component" value="Chromosome"/>
</dbReference>
<dbReference type="PROSITE" id="PS50977">
    <property type="entry name" value="HTH_TETR_2"/>
    <property type="match status" value="1"/>
</dbReference>
<protein>
    <submittedName>
        <fullName evidence="6">TetR family transcriptional regulator</fullName>
    </submittedName>
</protein>
<dbReference type="InterPro" id="IPR009057">
    <property type="entry name" value="Homeodomain-like_sf"/>
</dbReference>
<sequence>MSLRERKKLAAWRAIRTAALRLFEERGFEAVSVEEIAAAADVSRSTFFNYFASKEAVVFDQDPEQRNQWRAIMADRPADEALWDSLTAILIGFSEIFRDRVPMQRRLKERSPALAKSSWDVVDEQFLADLREWVTSRTAEGDPMPAALQLNLALAAHNTAYQTWGPDESFDDYIRRLKYCLRQAGTGIATLGPSSERN</sequence>
<dbReference type="PRINTS" id="PR00455">
    <property type="entry name" value="HTHTETR"/>
</dbReference>
<dbReference type="Pfam" id="PF00440">
    <property type="entry name" value="TetR_N"/>
    <property type="match status" value="1"/>
</dbReference>
<dbReference type="PANTHER" id="PTHR30055">
    <property type="entry name" value="HTH-TYPE TRANSCRIPTIONAL REGULATOR RUTR"/>
    <property type="match status" value="1"/>
</dbReference>
<dbReference type="InterPro" id="IPR001647">
    <property type="entry name" value="HTH_TetR"/>
</dbReference>
<dbReference type="RefSeq" id="WP_176573812.1">
    <property type="nucleotide sequence ID" value="NZ_CP056041.1"/>
</dbReference>
<dbReference type="EMBL" id="CP056041">
    <property type="protein sequence ID" value="QKZ16116.1"/>
    <property type="molecule type" value="Genomic_DNA"/>
</dbReference>
<evidence type="ECO:0000256" key="2">
    <source>
        <dbReference type="ARBA" id="ARBA00023125"/>
    </source>
</evidence>
<gene>
    <name evidence="6" type="ORF">HUT05_01140</name>
</gene>
<dbReference type="GO" id="GO:0045892">
    <property type="term" value="P:negative regulation of DNA-templated transcription"/>
    <property type="evidence" value="ECO:0007669"/>
    <property type="project" value="UniProtKB-ARBA"/>
</dbReference>